<dbReference type="GO" id="GO:0043190">
    <property type="term" value="C:ATP-binding cassette (ABC) transporter complex"/>
    <property type="evidence" value="ECO:0007669"/>
    <property type="project" value="TreeGrafter"/>
</dbReference>
<evidence type="ECO:0000256" key="4">
    <source>
        <dbReference type="ARBA" id="ARBA00022989"/>
    </source>
</evidence>
<organism evidence="7 8">
    <name type="scientific">Chryseotalea sanaruensis</name>
    <dbReference type="NCBI Taxonomy" id="2482724"/>
    <lineage>
        <taxon>Bacteria</taxon>
        <taxon>Pseudomonadati</taxon>
        <taxon>Bacteroidota</taxon>
        <taxon>Cytophagia</taxon>
        <taxon>Cytophagales</taxon>
        <taxon>Chryseotaleaceae</taxon>
        <taxon>Chryseotalea</taxon>
    </lineage>
</organism>
<accession>A0A401UBE1</accession>
<gene>
    <name evidence="7" type="ORF">SanaruYs_24360</name>
</gene>
<feature type="transmembrane region" description="Helical" evidence="6">
    <location>
        <begin position="56"/>
        <end position="78"/>
    </location>
</feature>
<evidence type="ECO:0000256" key="1">
    <source>
        <dbReference type="ARBA" id="ARBA00004651"/>
    </source>
</evidence>
<proteinExistence type="predicted"/>
<protein>
    <submittedName>
        <fullName evidence="7">YjgP/YjgQ family permease</fullName>
    </submittedName>
</protein>
<feature type="transmembrane region" description="Helical" evidence="6">
    <location>
        <begin position="99"/>
        <end position="117"/>
    </location>
</feature>
<keyword evidence="8" id="KW-1185">Reference proteome</keyword>
<sequence>MKLIDKYILKRFLSTFFFVVLILLSIICVIDLTEKMDKYTKNALSASQIFSYYLDFLPWVGGLVTPITVFIATVYVCARMAGHTEVIAILSSGVSFKRMLMPYFVGAALIAGLSFWFNGWVIPNSNKDRLAFELEYLKNKFYFDKRNVHIQVAPDVYLYIQNYNNSVNTGYNFSMEKFEGLRLVEKLTANRIAWDSTKNKWTMHDWQLRKIDGIFETSLTPEAIEGFETNRKAKLNDAVIGGTALDTTLIITPKEFENDYRKFDGMTITELESYITTLKARGSTGVEAYEVELHTRFSSPFTIFILTFMGVIVSARKSRGGTGLQIALGFGLSFLYILFFMLFRTFAEAGSTPPQISVWIPNIIFAVISGLMYKYVPR</sequence>
<dbReference type="GO" id="GO:0015920">
    <property type="term" value="P:lipopolysaccharide transport"/>
    <property type="evidence" value="ECO:0007669"/>
    <property type="project" value="TreeGrafter"/>
</dbReference>
<evidence type="ECO:0000256" key="3">
    <source>
        <dbReference type="ARBA" id="ARBA00022692"/>
    </source>
</evidence>
<evidence type="ECO:0000256" key="2">
    <source>
        <dbReference type="ARBA" id="ARBA00022475"/>
    </source>
</evidence>
<evidence type="ECO:0000256" key="6">
    <source>
        <dbReference type="SAM" id="Phobius"/>
    </source>
</evidence>
<dbReference type="OrthoDB" id="9807977at2"/>
<dbReference type="EMBL" id="BHXQ01000004">
    <property type="protein sequence ID" value="GCC52200.1"/>
    <property type="molecule type" value="Genomic_DNA"/>
</dbReference>
<feature type="transmembrane region" description="Helical" evidence="6">
    <location>
        <begin position="327"/>
        <end position="346"/>
    </location>
</feature>
<keyword evidence="4 6" id="KW-1133">Transmembrane helix</keyword>
<feature type="transmembrane region" description="Helical" evidence="6">
    <location>
        <begin position="12"/>
        <end position="32"/>
    </location>
</feature>
<evidence type="ECO:0000313" key="8">
    <source>
        <dbReference type="Proteomes" id="UP000288227"/>
    </source>
</evidence>
<dbReference type="PANTHER" id="PTHR33529:SF8">
    <property type="entry name" value="PERMEASE, YJGP_YJGQ FAMILY"/>
    <property type="match status" value="1"/>
</dbReference>
<dbReference type="Proteomes" id="UP000288227">
    <property type="component" value="Unassembled WGS sequence"/>
</dbReference>
<keyword evidence="3 6" id="KW-0812">Transmembrane</keyword>
<comment type="caution">
    <text evidence="7">The sequence shown here is derived from an EMBL/GenBank/DDBJ whole genome shotgun (WGS) entry which is preliminary data.</text>
</comment>
<reference evidence="7 8" key="1">
    <citation type="submission" date="2018-11" db="EMBL/GenBank/DDBJ databases">
        <title>Chryseotalea sanarue gen. nov., sp., nov., a member of the family Cytophagaceae, isolated from a brackish lake in Hamamatsu Japan.</title>
        <authorList>
            <person name="Maejima Y."/>
            <person name="Iino T."/>
            <person name="Muraguchi Y."/>
            <person name="Fukuda K."/>
            <person name="Ohkuma M."/>
            <person name="Moriuchi R."/>
            <person name="Dohra H."/>
            <person name="Kimbara K."/>
            <person name="Shintani M."/>
        </authorList>
    </citation>
    <scope>NUCLEOTIDE SEQUENCE [LARGE SCALE GENOMIC DNA]</scope>
    <source>
        <strain evidence="7 8">Ys</strain>
    </source>
</reference>
<dbReference type="RefSeq" id="WP_127122845.1">
    <property type="nucleotide sequence ID" value="NZ_BHXQ01000004.1"/>
</dbReference>
<keyword evidence="2" id="KW-1003">Cell membrane</keyword>
<keyword evidence="5 6" id="KW-0472">Membrane</keyword>
<evidence type="ECO:0000256" key="5">
    <source>
        <dbReference type="ARBA" id="ARBA00023136"/>
    </source>
</evidence>
<dbReference type="InterPro" id="IPR005495">
    <property type="entry name" value="LptG/LptF_permease"/>
</dbReference>
<comment type="subcellular location">
    <subcellularLocation>
        <location evidence="1">Cell membrane</location>
        <topology evidence="1">Multi-pass membrane protein</topology>
    </subcellularLocation>
</comment>
<name>A0A401UBE1_9BACT</name>
<dbReference type="AlphaFoldDB" id="A0A401UBE1"/>
<dbReference type="Pfam" id="PF03739">
    <property type="entry name" value="LptF_LptG"/>
    <property type="match status" value="1"/>
</dbReference>
<evidence type="ECO:0000313" key="7">
    <source>
        <dbReference type="EMBL" id="GCC52200.1"/>
    </source>
</evidence>
<feature type="transmembrane region" description="Helical" evidence="6">
    <location>
        <begin position="358"/>
        <end position="376"/>
    </location>
</feature>
<dbReference type="PANTHER" id="PTHR33529">
    <property type="entry name" value="SLR0882 PROTEIN-RELATED"/>
    <property type="match status" value="1"/>
</dbReference>
<feature type="transmembrane region" description="Helical" evidence="6">
    <location>
        <begin position="297"/>
        <end position="315"/>
    </location>
</feature>